<sequence length="137" mass="16129">MPGGTAHTAGGQKADDNVSYVDVVRNLPADYYLNFYKRPCVRDSQLTGISSGFVGYMIGAVMSRPVITFCQYYRRKEKDGMKQAQELMEKKRATIEAKKEARRKQREEQDKLDEARRIEEQRRKSWGHWFNKNVRFW</sequence>
<evidence type="ECO:0000256" key="1">
    <source>
        <dbReference type="ARBA" id="ARBA00004273"/>
    </source>
</evidence>
<keyword evidence="4 10" id="KW-0812">Transmembrane</keyword>
<proteinExistence type="inferred from homology"/>
<dbReference type="PIRSF" id="PIRSF007871">
    <property type="entry name" value="Cox20"/>
    <property type="match status" value="1"/>
</dbReference>
<name>A0ABR3RF36_9PLEO</name>
<keyword evidence="7" id="KW-0496">Mitochondrion</keyword>
<evidence type="ECO:0000256" key="9">
    <source>
        <dbReference type="SAM" id="MobiDB-lite"/>
    </source>
</evidence>
<keyword evidence="6 10" id="KW-1133">Transmembrane helix</keyword>
<accession>A0ABR3RF36</accession>
<reference evidence="11 12" key="1">
    <citation type="submission" date="2024-02" db="EMBL/GenBank/DDBJ databases">
        <title>De novo assembly and annotation of 12 fungi associated with fruit tree decline syndrome in Ontario, Canada.</title>
        <authorList>
            <person name="Sulman M."/>
            <person name="Ellouze W."/>
            <person name="Ilyukhin E."/>
        </authorList>
    </citation>
    <scope>NUCLEOTIDE SEQUENCE [LARGE SCALE GENOMIC DNA]</scope>
    <source>
        <strain evidence="11 12">M42-189</strain>
    </source>
</reference>
<evidence type="ECO:0000256" key="5">
    <source>
        <dbReference type="ARBA" id="ARBA00022792"/>
    </source>
</evidence>
<comment type="similarity">
    <text evidence="2">Belongs to the COX20 family.</text>
</comment>
<evidence type="ECO:0000313" key="12">
    <source>
        <dbReference type="Proteomes" id="UP001521785"/>
    </source>
</evidence>
<evidence type="ECO:0000256" key="8">
    <source>
        <dbReference type="ARBA" id="ARBA00023136"/>
    </source>
</evidence>
<dbReference type="InterPro" id="IPR022533">
    <property type="entry name" value="Cox20"/>
</dbReference>
<comment type="subcellular location">
    <subcellularLocation>
        <location evidence="1">Mitochondrion inner membrane</location>
    </subcellularLocation>
</comment>
<gene>
    <name evidence="11" type="ORF">SLS60_006165</name>
</gene>
<keyword evidence="5" id="KW-0999">Mitochondrion inner membrane</keyword>
<evidence type="ECO:0000256" key="6">
    <source>
        <dbReference type="ARBA" id="ARBA00022989"/>
    </source>
</evidence>
<evidence type="ECO:0000256" key="2">
    <source>
        <dbReference type="ARBA" id="ARBA00009575"/>
    </source>
</evidence>
<evidence type="ECO:0000313" key="11">
    <source>
        <dbReference type="EMBL" id="KAL1602744.1"/>
    </source>
</evidence>
<organism evidence="11 12">
    <name type="scientific">Paraconiothyrium brasiliense</name>
    <dbReference type="NCBI Taxonomy" id="300254"/>
    <lineage>
        <taxon>Eukaryota</taxon>
        <taxon>Fungi</taxon>
        <taxon>Dikarya</taxon>
        <taxon>Ascomycota</taxon>
        <taxon>Pezizomycotina</taxon>
        <taxon>Dothideomycetes</taxon>
        <taxon>Pleosporomycetidae</taxon>
        <taxon>Pleosporales</taxon>
        <taxon>Massarineae</taxon>
        <taxon>Didymosphaeriaceae</taxon>
        <taxon>Paraconiothyrium</taxon>
    </lineage>
</organism>
<feature type="transmembrane region" description="Helical" evidence="10">
    <location>
        <begin position="53"/>
        <end position="73"/>
    </location>
</feature>
<evidence type="ECO:0000256" key="10">
    <source>
        <dbReference type="SAM" id="Phobius"/>
    </source>
</evidence>
<keyword evidence="12" id="KW-1185">Reference proteome</keyword>
<evidence type="ECO:0000256" key="7">
    <source>
        <dbReference type="ARBA" id="ARBA00023128"/>
    </source>
</evidence>
<dbReference type="Proteomes" id="UP001521785">
    <property type="component" value="Unassembled WGS sequence"/>
</dbReference>
<evidence type="ECO:0000256" key="4">
    <source>
        <dbReference type="ARBA" id="ARBA00022692"/>
    </source>
</evidence>
<evidence type="ECO:0000256" key="3">
    <source>
        <dbReference type="ARBA" id="ARBA00017689"/>
    </source>
</evidence>
<dbReference type="EMBL" id="JAKJXO020000007">
    <property type="protein sequence ID" value="KAL1602744.1"/>
    <property type="molecule type" value="Genomic_DNA"/>
</dbReference>
<feature type="region of interest" description="Disordered" evidence="9">
    <location>
        <begin position="95"/>
        <end position="117"/>
    </location>
</feature>
<keyword evidence="8 10" id="KW-0472">Membrane</keyword>
<protein>
    <recommendedName>
        <fullName evidence="3">Cytochrome c oxidase assembly protein COX20, mitochondrial</fullName>
    </recommendedName>
</protein>
<dbReference type="Pfam" id="PF12597">
    <property type="entry name" value="Cox20"/>
    <property type="match status" value="1"/>
</dbReference>
<comment type="caution">
    <text evidence="11">The sequence shown here is derived from an EMBL/GenBank/DDBJ whole genome shotgun (WGS) entry which is preliminary data.</text>
</comment>